<evidence type="ECO:0000256" key="3">
    <source>
        <dbReference type="ARBA" id="ARBA00022679"/>
    </source>
</evidence>
<evidence type="ECO:0000256" key="5">
    <source>
        <dbReference type="ARBA" id="ARBA00022777"/>
    </source>
</evidence>
<evidence type="ECO:0000256" key="4">
    <source>
        <dbReference type="ARBA" id="ARBA00022741"/>
    </source>
</evidence>
<dbReference type="SMART" id="SM00220">
    <property type="entry name" value="S_TKc"/>
    <property type="match status" value="1"/>
</dbReference>
<dbReference type="Pfam" id="PF07714">
    <property type="entry name" value="PK_Tyr_Ser-Thr"/>
    <property type="match status" value="1"/>
</dbReference>
<comment type="similarity">
    <text evidence="10">Belongs to the protein kinase superfamily.</text>
</comment>
<feature type="domain" description="Protein kinase" evidence="11">
    <location>
        <begin position="45"/>
        <end position="218"/>
    </location>
</feature>
<dbReference type="GO" id="GO:0004674">
    <property type="term" value="F:protein serine/threonine kinase activity"/>
    <property type="evidence" value="ECO:0007669"/>
    <property type="project" value="UniProtKB-KW"/>
</dbReference>
<dbReference type="InterPro" id="IPR001245">
    <property type="entry name" value="Ser-Thr/Tyr_kinase_cat_dom"/>
</dbReference>
<dbReference type="SUPFAM" id="SSF56112">
    <property type="entry name" value="Protein kinase-like (PK-like)"/>
    <property type="match status" value="1"/>
</dbReference>
<keyword evidence="4 9" id="KW-0547">Nucleotide-binding</keyword>
<evidence type="ECO:0000256" key="8">
    <source>
        <dbReference type="ARBA" id="ARBA00048679"/>
    </source>
</evidence>
<keyword evidence="3" id="KW-0808">Transferase</keyword>
<comment type="catalytic activity">
    <reaction evidence="7">
        <text>L-threonyl-[protein] + ATP = O-phospho-L-threonyl-[protein] + ADP + H(+)</text>
        <dbReference type="Rhea" id="RHEA:46608"/>
        <dbReference type="Rhea" id="RHEA-COMP:11060"/>
        <dbReference type="Rhea" id="RHEA-COMP:11605"/>
        <dbReference type="ChEBI" id="CHEBI:15378"/>
        <dbReference type="ChEBI" id="CHEBI:30013"/>
        <dbReference type="ChEBI" id="CHEBI:30616"/>
        <dbReference type="ChEBI" id="CHEBI:61977"/>
        <dbReference type="ChEBI" id="CHEBI:456216"/>
        <dbReference type="EC" id="2.7.11.1"/>
    </reaction>
</comment>
<organism evidence="12 13">
    <name type="scientific">Colocasia esculenta</name>
    <name type="common">Wild taro</name>
    <name type="synonym">Arum esculentum</name>
    <dbReference type="NCBI Taxonomy" id="4460"/>
    <lineage>
        <taxon>Eukaryota</taxon>
        <taxon>Viridiplantae</taxon>
        <taxon>Streptophyta</taxon>
        <taxon>Embryophyta</taxon>
        <taxon>Tracheophyta</taxon>
        <taxon>Spermatophyta</taxon>
        <taxon>Magnoliopsida</taxon>
        <taxon>Liliopsida</taxon>
        <taxon>Araceae</taxon>
        <taxon>Aroideae</taxon>
        <taxon>Colocasieae</taxon>
        <taxon>Colocasia</taxon>
    </lineage>
</organism>
<evidence type="ECO:0000256" key="6">
    <source>
        <dbReference type="ARBA" id="ARBA00022840"/>
    </source>
</evidence>
<keyword evidence="6 9" id="KW-0067">ATP-binding</keyword>
<dbReference type="PROSITE" id="PS00108">
    <property type="entry name" value="PROTEIN_KINASE_ST"/>
    <property type="match status" value="1"/>
</dbReference>
<evidence type="ECO:0000313" key="12">
    <source>
        <dbReference type="EMBL" id="MQM12305.1"/>
    </source>
</evidence>
<evidence type="ECO:0000256" key="10">
    <source>
        <dbReference type="RuleBase" id="RU000304"/>
    </source>
</evidence>
<dbReference type="PANTHER" id="PTHR45631:SF202">
    <property type="entry name" value="SENESCENCE-INDUCED RECEPTOR-LIKE SERINE_THREONINE-PROTEIN KINASE"/>
    <property type="match status" value="1"/>
</dbReference>
<evidence type="ECO:0000259" key="11">
    <source>
        <dbReference type="PROSITE" id="PS50011"/>
    </source>
</evidence>
<accession>A0A843X3W3</accession>
<dbReference type="InterPro" id="IPR000719">
    <property type="entry name" value="Prot_kinase_dom"/>
</dbReference>
<evidence type="ECO:0000256" key="9">
    <source>
        <dbReference type="PROSITE-ProRule" id="PRU10141"/>
    </source>
</evidence>
<evidence type="ECO:0000256" key="2">
    <source>
        <dbReference type="ARBA" id="ARBA00022527"/>
    </source>
</evidence>
<evidence type="ECO:0000313" key="13">
    <source>
        <dbReference type="Proteomes" id="UP000652761"/>
    </source>
</evidence>
<comment type="caution">
    <text evidence="12">The sequence shown here is derived from an EMBL/GenBank/DDBJ whole genome shotgun (WGS) entry which is preliminary data.</text>
</comment>
<keyword evidence="13" id="KW-1185">Reference proteome</keyword>
<protein>
    <recommendedName>
        <fullName evidence="1">non-specific serine/threonine protein kinase</fullName>
        <ecNumber evidence="1">2.7.11.1</ecNumber>
    </recommendedName>
</protein>
<dbReference type="Gene3D" id="3.30.200.20">
    <property type="entry name" value="Phosphorylase Kinase, domain 1"/>
    <property type="match status" value="1"/>
</dbReference>
<dbReference type="EMBL" id="NMUH01005267">
    <property type="protein sequence ID" value="MQM12305.1"/>
    <property type="molecule type" value="Genomic_DNA"/>
</dbReference>
<dbReference type="Gene3D" id="1.10.510.10">
    <property type="entry name" value="Transferase(Phosphotransferase) domain 1"/>
    <property type="match status" value="1"/>
</dbReference>
<keyword evidence="2 10" id="KW-0723">Serine/threonine-protein kinase</keyword>
<dbReference type="PROSITE" id="PS00107">
    <property type="entry name" value="PROTEIN_KINASE_ATP"/>
    <property type="match status" value="1"/>
</dbReference>
<evidence type="ECO:0000256" key="1">
    <source>
        <dbReference type="ARBA" id="ARBA00012513"/>
    </source>
</evidence>
<dbReference type="OrthoDB" id="1909384at2759"/>
<dbReference type="PROSITE" id="PS50011">
    <property type="entry name" value="PROTEIN_KINASE_DOM"/>
    <property type="match status" value="1"/>
</dbReference>
<proteinExistence type="inferred from homology"/>
<feature type="binding site" evidence="9">
    <location>
        <position position="73"/>
    </location>
    <ligand>
        <name>ATP</name>
        <dbReference type="ChEBI" id="CHEBI:30616"/>
    </ligand>
</feature>
<dbReference type="GO" id="GO:0005524">
    <property type="term" value="F:ATP binding"/>
    <property type="evidence" value="ECO:0007669"/>
    <property type="project" value="UniProtKB-UniRule"/>
</dbReference>
<dbReference type="Proteomes" id="UP000652761">
    <property type="component" value="Unassembled WGS sequence"/>
</dbReference>
<dbReference type="InterPro" id="IPR008271">
    <property type="entry name" value="Ser/Thr_kinase_AS"/>
</dbReference>
<keyword evidence="5" id="KW-0418">Kinase</keyword>
<gene>
    <name evidence="12" type="ORF">Taro_045223</name>
</gene>
<comment type="catalytic activity">
    <reaction evidence="8">
        <text>L-seryl-[protein] + ATP = O-phospho-L-seryl-[protein] + ADP + H(+)</text>
        <dbReference type="Rhea" id="RHEA:17989"/>
        <dbReference type="Rhea" id="RHEA-COMP:9863"/>
        <dbReference type="Rhea" id="RHEA-COMP:11604"/>
        <dbReference type="ChEBI" id="CHEBI:15378"/>
        <dbReference type="ChEBI" id="CHEBI:29999"/>
        <dbReference type="ChEBI" id="CHEBI:30616"/>
        <dbReference type="ChEBI" id="CHEBI:83421"/>
        <dbReference type="ChEBI" id="CHEBI:456216"/>
        <dbReference type="EC" id="2.7.11.1"/>
    </reaction>
</comment>
<dbReference type="PANTHER" id="PTHR45631">
    <property type="entry name" value="OS07G0107800 PROTEIN-RELATED"/>
    <property type="match status" value="1"/>
</dbReference>
<sequence length="218" mass="24388">MFLLLVSPKCKQIRKRLPGRQKIGKIACSAEVTSLPSQKSRKSPTTLRNEIGKGRFGTVYLGFFNDRTQVAVKLLSQLSSQGSKEFQAEAVLLTWVHHKNLVSLLGYCHDERNLALIYEYMGQGSLQDHLSGKIDSLGVLSWEQRVKIAFQAAQGLDYLHNVCRPPIIHRDVKSSNILLDHDFIAKLTDFGLSRVFNDEKKTETSTAVVGTAGYLDPE</sequence>
<dbReference type="InterPro" id="IPR017441">
    <property type="entry name" value="Protein_kinase_ATP_BS"/>
</dbReference>
<evidence type="ECO:0000256" key="7">
    <source>
        <dbReference type="ARBA" id="ARBA00047899"/>
    </source>
</evidence>
<dbReference type="EC" id="2.7.11.1" evidence="1"/>
<name>A0A843X3W3_COLES</name>
<dbReference type="FunFam" id="1.10.510.10:FF:001023">
    <property type="entry name" value="Os07g0541700 protein"/>
    <property type="match status" value="1"/>
</dbReference>
<dbReference type="InterPro" id="IPR011009">
    <property type="entry name" value="Kinase-like_dom_sf"/>
</dbReference>
<reference evidence="12" key="1">
    <citation type="submission" date="2017-07" db="EMBL/GenBank/DDBJ databases">
        <title>Taro Niue Genome Assembly and Annotation.</title>
        <authorList>
            <person name="Atibalentja N."/>
            <person name="Keating K."/>
            <person name="Fields C.J."/>
        </authorList>
    </citation>
    <scope>NUCLEOTIDE SEQUENCE</scope>
    <source>
        <strain evidence="12">Niue_2</strain>
        <tissue evidence="12">Leaf</tissue>
    </source>
</reference>
<dbReference type="AlphaFoldDB" id="A0A843X3W3"/>